<protein>
    <submittedName>
        <fullName evidence="2">Uncharacterized protein</fullName>
    </submittedName>
</protein>
<comment type="caution">
    <text evidence="2">The sequence shown here is derived from an EMBL/GenBank/DDBJ whole genome shotgun (WGS) entry which is preliminary data.</text>
</comment>
<feature type="compositionally biased region" description="Acidic residues" evidence="1">
    <location>
        <begin position="179"/>
        <end position="190"/>
    </location>
</feature>
<feature type="compositionally biased region" description="Polar residues" evidence="1">
    <location>
        <begin position="236"/>
        <end position="254"/>
    </location>
</feature>
<evidence type="ECO:0000313" key="3">
    <source>
        <dbReference type="Proteomes" id="UP001497623"/>
    </source>
</evidence>
<dbReference type="EMBL" id="CAXKWB010012720">
    <property type="protein sequence ID" value="CAL4105221.1"/>
    <property type="molecule type" value="Genomic_DNA"/>
</dbReference>
<gene>
    <name evidence="2" type="ORF">MNOR_LOCUS18051</name>
</gene>
<name>A0AAV2QWY5_MEGNR</name>
<accession>A0AAV2QWY5</accession>
<keyword evidence="3" id="KW-1185">Reference proteome</keyword>
<dbReference type="Pfam" id="PF25571">
    <property type="entry name" value="TPR_CCP1_N"/>
    <property type="match status" value="1"/>
</dbReference>
<feature type="region of interest" description="Disordered" evidence="1">
    <location>
        <begin position="236"/>
        <end position="258"/>
    </location>
</feature>
<feature type="region of interest" description="Disordered" evidence="1">
    <location>
        <begin position="169"/>
        <end position="190"/>
    </location>
</feature>
<reference evidence="2 3" key="1">
    <citation type="submission" date="2024-05" db="EMBL/GenBank/DDBJ databases">
        <authorList>
            <person name="Wallberg A."/>
        </authorList>
    </citation>
    <scope>NUCLEOTIDE SEQUENCE [LARGE SCALE GENOMIC DNA]</scope>
</reference>
<evidence type="ECO:0000313" key="2">
    <source>
        <dbReference type="EMBL" id="CAL4105221.1"/>
    </source>
</evidence>
<organism evidence="2 3">
    <name type="scientific">Meganyctiphanes norvegica</name>
    <name type="common">Northern krill</name>
    <name type="synonym">Thysanopoda norvegica</name>
    <dbReference type="NCBI Taxonomy" id="48144"/>
    <lineage>
        <taxon>Eukaryota</taxon>
        <taxon>Metazoa</taxon>
        <taxon>Ecdysozoa</taxon>
        <taxon>Arthropoda</taxon>
        <taxon>Crustacea</taxon>
        <taxon>Multicrustacea</taxon>
        <taxon>Malacostraca</taxon>
        <taxon>Eumalacostraca</taxon>
        <taxon>Eucarida</taxon>
        <taxon>Euphausiacea</taxon>
        <taxon>Euphausiidae</taxon>
        <taxon>Meganyctiphanes</taxon>
    </lineage>
</organism>
<dbReference type="Proteomes" id="UP001497623">
    <property type="component" value="Unassembled WGS sequence"/>
</dbReference>
<dbReference type="AlphaFoldDB" id="A0AAV2QWY5"/>
<sequence length="348" mass="39543">SNQMLLGKEGCVCTMATLLNSIPKTHWAKLKFIMEVLAHLTKVKSNVVRLIRETGFQRILATLDIWEKIEWRHQVKLVKTLLVSISHVCDSKQGRKAVLNQGGVEVIQRFIQTCPADKKFDNLLASATNVFLKCCSKGELPVSSLKGAIKFQINYKDLPDATTLSCDMSKDGIPGVEMDSSEEEADDELEEDDDEIEWKNIGITNEYSAQCAQVDELLKLEYLFLELREREREVSQSSMETVPSASRDISTKSVQETRQEKYLRASDSTRSLLQFIKVAYPDLVGGQGPTYLEPLYDKDRKVCRNKAMSTVERLLHPENYMERVVYDLDYLIESDQSKKLITPSNTTT</sequence>
<feature type="non-terminal residue" evidence="2">
    <location>
        <position position="348"/>
    </location>
</feature>
<evidence type="ECO:0000256" key="1">
    <source>
        <dbReference type="SAM" id="MobiDB-lite"/>
    </source>
</evidence>
<feature type="non-terminal residue" evidence="2">
    <location>
        <position position="1"/>
    </location>
</feature>
<proteinExistence type="predicted"/>